<dbReference type="RefSeq" id="WP_307356134.1">
    <property type="nucleotide sequence ID" value="NZ_BAAACJ010000055.1"/>
</dbReference>
<comment type="caution">
    <text evidence="3">The sequence shown here is derived from an EMBL/GenBank/DDBJ whole genome shotgun (WGS) entry which is preliminary data.</text>
</comment>
<dbReference type="EMBL" id="JAUSWN010000016">
    <property type="protein sequence ID" value="MDQ0480260.1"/>
    <property type="molecule type" value="Genomic_DNA"/>
</dbReference>
<feature type="transmembrane region" description="Helical" evidence="2">
    <location>
        <begin position="376"/>
        <end position="399"/>
    </location>
</feature>
<keyword evidence="1" id="KW-0175">Coiled coil</keyword>
<sequence length="550" mass="59460">MPIPFLLAGLGIAAGVLGAGGHLSAKETNEKAQRVSQDAQDLYNNAKYSLEQAQNKTEKALLKLGYAKKNTLDTSMTQFLNSYDKVKHIQVTESIGINEISNFTIDQQDAIELKKMTDIYSSAIKSGATGTAAGAVVALAASGSLTVVTGGLTTAGSALLAGEVSAAAGIAGSALSFGAAMTPLAAVAAPVILFTGISASMKADENLEKANTMYAQAEVASEKMKVSETLCGAITDRSEMFNSLLADLNGMFSECSGLLAGVIKKKQGTIFKKKLTSEDFTEEDLKLIAVTRALAGAVKSVIDTPILSKDGNVAYKSEEVYDQTIEKLPDFSQAVEEVKQIDYDVKPVETKVRKNNTAPKAKGTVGTNVASGVRRVFAIVLGFFLATAFAKDIALHITLGADKFLFLDSFIANKIAVWIFIFTSVAFLIGKFQKSKFRKWWEYGSALGIFVFYVQYCRTVEMMNHYIIFCIIVFVVSSVIYGFVEGKKDTWSTAYFILYLSFCVMAFQFLFLIYAFFSKFIGFSEGFCLVVTSIFMLLVSLGFMNGSLDN</sequence>
<accession>A0ABU0JT35</accession>
<gene>
    <name evidence="3" type="ORF">QOZ93_002008</name>
</gene>
<evidence type="ECO:0000313" key="4">
    <source>
        <dbReference type="Proteomes" id="UP001224418"/>
    </source>
</evidence>
<evidence type="ECO:0000256" key="1">
    <source>
        <dbReference type="SAM" id="Coils"/>
    </source>
</evidence>
<protein>
    <submittedName>
        <fullName evidence="3">Uncharacterized protein</fullName>
    </submittedName>
</protein>
<feature type="transmembrane region" description="Helical" evidence="2">
    <location>
        <begin position="523"/>
        <end position="544"/>
    </location>
</feature>
<name>A0ABU0JT35_HATLI</name>
<keyword evidence="2" id="KW-0812">Transmembrane</keyword>
<evidence type="ECO:0000313" key="3">
    <source>
        <dbReference type="EMBL" id="MDQ0480260.1"/>
    </source>
</evidence>
<evidence type="ECO:0000256" key="2">
    <source>
        <dbReference type="SAM" id="Phobius"/>
    </source>
</evidence>
<feature type="transmembrane region" description="Helical" evidence="2">
    <location>
        <begin position="411"/>
        <end position="428"/>
    </location>
</feature>
<feature type="transmembrane region" description="Helical" evidence="2">
    <location>
        <begin position="174"/>
        <end position="197"/>
    </location>
</feature>
<keyword evidence="2" id="KW-1133">Transmembrane helix</keyword>
<dbReference type="Proteomes" id="UP001224418">
    <property type="component" value="Unassembled WGS sequence"/>
</dbReference>
<keyword evidence="2" id="KW-0472">Membrane</keyword>
<feature type="transmembrane region" description="Helical" evidence="2">
    <location>
        <begin position="496"/>
        <end position="517"/>
    </location>
</feature>
<feature type="transmembrane region" description="Helical" evidence="2">
    <location>
        <begin position="462"/>
        <end position="484"/>
    </location>
</feature>
<keyword evidence="4" id="KW-1185">Reference proteome</keyword>
<feature type="coiled-coil region" evidence="1">
    <location>
        <begin position="25"/>
        <end position="56"/>
    </location>
</feature>
<proteinExistence type="predicted"/>
<reference evidence="3 4" key="1">
    <citation type="submission" date="2023-07" db="EMBL/GenBank/DDBJ databases">
        <title>Genomic Encyclopedia of Type Strains, Phase IV (KMG-IV): sequencing the most valuable type-strain genomes for metagenomic binning, comparative biology and taxonomic classification.</title>
        <authorList>
            <person name="Goeker M."/>
        </authorList>
    </citation>
    <scope>NUCLEOTIDE SEQUENCE [LARGE SCALE GENOMIC DNA]</scope>
    <source>
        <strain evidence="3 4">DSM 1400</strain>
    </source>
</reference>
<organism evidence="3 4">
    <name type="scientific">Hathewaya limosa</name>
    <name type="common">Clostridium limosum</name>
    <dbReference type="NCBI Taxonomy" id="1536"/>
    <lineage>
        <taxon>Bacteria</taxon>
        <taxon>Bacillati</taxon>
        <taxon>Bacillota</taxon>
        <taxon>Clostridia</taxon>
        <taxon>Eubacteriales</taxon>
        <taxon>Clostridiaceae</taxon>
        <taxon>Hathewaya</taxon>
    </lineage>
</organism>